<dbReference type="AlphaFoldDB" id="A0A7L4YQ51"/>
<dbReference type="InterPro" id="IPR036390">
    <property type="entry name" value="WH_DNA-bd_sf"/>
</dbReference>
<dbReference type="InterPro" id="IPR005119">
    <property type="entry name" value="LysR_subst-bd"/>
</dbReference>
<dbReference type="GO" id="GO:0005829">
    <property type="term" value="C:cytosol"/>
    <property type="evidence" value="ECO:0007669"/>
    <property type="project" value="TreeGrafter"/>
</dbReference>
<reference evidence="6 7" key="1">
    <citation type="journal article" date="2018" name="Int. J. Syst. Evol. Microbiol.">
        <title>Epidermidibacterium keratini gen. nov., sp. nov., a member of the family Sporichthyaceae, isolated from keratin epidermis.</title>
        <authorList>
            <person name="Lee D.G."/>
            <person name="Trujillo M.E."/>
            <person name="Kang S."/>
            <person name="Nam J.J."/>
            <person name="Kim Y.J."/>
        </authorList>
    </citation>
    <scope>NUCLEOTIDE SEQUENCE [LARGE SCALE GENOMIC DNA]</scope>
    <source>
        <strain evidence="6 7">EPI-7</strain>
    </source>
</reference>
<dbReference type="Gene3D" id="1.10.10.10">
    <property type="entry name" value="Winged helix-like DNA-binding domain superfamily/Winged helix DNA-binding domain"/>
    <property type="match status" value="1"/>
</dbReference>
<sequence length="293" mass="31093">MELHQLRYFVAVVDEGTFTAAAEAVHISQSGVSAQLQKLERELGVELIDRTGRRIGLTAAGERLLPYARSALAAINDVTSAADDIRGLVTGSLRVGTVTSLTWPTLFDALAAIHSDHPGVDLHLQEGTSDDLITRVRDGSLDVAVAAWSVEPPDGVQSSLVFDDPLVAVVASDHAWADQKSVRPSTLARADLIALSPGTGARAALEALLRRVSSDAQPRWEVSSPAYVQLLASRGLGVGILSQTTAGGLHHVRSVAIADAQARSQLGIVWSHRPSHAARVLVARLMGDLDRPR</sequence>
<evidence type="ECO:0000256" key="3">
    <source>
        <dbReference type="ARBA" id="ARBA00023125"/>
    </source>
</evidence>
<dbReference type="InterPro" id="IPR000847">
    <property type="entry name" value="LysR_HTH_N"/>
</dbReference>
<evidence type="ECO:0000256" key="4">
    <source>
        <dbReference type="ARBA" id="ARBA00023163"/>
    </source>
</evidence>
<keyword evidence="2" id="KW-0805">Transcription regulation</keyword>
<evidence type="ECO:0000313" key="7">
    <source>
        <dbReference type="Proteomes" id="UP000463857"/>
    </source>
</evidence>
<organism evidence="6 7">
    <name type="scientific">Epidermidibacterium keratini</name>
    <dbReference type="NCBI Taxonomy" id="1891644"/>
    <lineage>
        <taxon>Bacteria</taxon>
        <taxon>Bacillati</taxon>
        <taxon>Actinomycetota</taxon>
        <taxon>Actinomycetes</taxon>
        <taxon>Sporichthyales</taxon>
        <taxon>Sporichthyaceae</taxon>
        <taxon>Epidermidibacterium</taxon>
    </lineage>
</organism>
<dbReference type="InParanoid" id="A0A7L4YQ51"/>
<evidence type="ECO:0000256" key="2">
    <source>
        <dbReference type="ARBA" id="ARBA00023015"/>
    </source>
</evidence>
<evidence type="ECO:0000256" key="1">
    <source>
        <dbReference type="ARBA" id="ARBA00009437"/>
    </source>
</evidence>
<dbReference type="RefSeq" id="WP_159546335.1">
    <property type="nucleotide sequence ID" value="NZ_CP047156.1"/>
</dbReference>
<dbReference type="SUPFAM" id="SSF53850">
    <property type="entry name" value="Periplasmic binding protein-like II"/>
    <property type="match status" value="1"/>
</dbReference>
<dbReference type="GO" id="GO:0003700">
    <property type="term" value="F:DNA-binding transcription factor activity"/>
    <property type="evidence" value="ECO:0007669"/>
    <property type="project" value="InterPro"/>
</dbReference>
<dbReference type="PRINTS" id="PR00039">
    <property type="entry name" value="HTHLYSR"/>
</dbReference>
<dbReference type="FunCoup" id="A0A7L4YQ51">
    <property type="interactions" value="17"/>
</dbReference>
<dbReference type="Pfam" id="PF03466">
    <property type="entry name" value="LysR_substrate"/>
    <property type="match status" value="1"/>
</dbReference>
<dbReference type="OrthoDB" id="3181812at2"/>
<dbReference type="SUPFAM" id="SSF46785">
    <property type="entry name" value="Winged helix' DNA-binding domain"/>
    <property type="match status" value="1"/>
</dbReference>
<accession>A0A7L4YQ51</accession>
<evidence type="ECO:0000259" key="5">
    <source>
        <dbReference type="PROSITE" id="PS50931"/>
    </source>
</evidence>
<gene>
    <name evidence="6" type="ORF">EK0264_13475</name>
</gene>
<protein>
    <submittedName>
        <fullName evidence="6">LysR family transcriptional regulator</fullName>
    </submittedName>
</protein>
<dbReference type="Gene3D" id="3.40.190.10">
    <property type="entry name" value="Periplasmic binding protein-like II"/>
    <property type="match status" value="2"/>
</dbReference>
<name>A0A7L4YQ51_9ACTN</name>
<dbReference type="InterPro" id="IPR036388">
    <property type="entry name" value="WH-like_DNA-bd_sf"/>
</dbReference>
<keyword evidence="4" id="KW-0804">Transcription</keyword>
<dbReference type="Pfam" id="PF00126">
    <property type="entry name" value="HTH_1"/>
    <property type="match status" value="1"/>
</dbReference>
<keyword evidence="7" id="KW-1185">Reference proteome</keyword>
<dbReference type="EMBL" id="CP047156">
    <property type="protein sequence ID" value="QHC01198.1"/>
    <property type="molecule type" value="Genomic_DNA"/>
</dbReference>
<dbReference type="PROSITE" id="PS50931">
    <property type="entry name" value="HTH_LYSR"/>
    <property type="match status" value="1"/>
</dbReference>
<dbReference type="KEGG" id="eke:EK0264_13475"/>
<dbReference type="PANTHER" id="PTHR30419">
    <property type="entry name" value="HTH-TYPE TRANSCRIPTIONAL REGULATOR YBHD"/>
    <property type="match status" value="1"/>
</dbReference>
<comment type="similarity">
    <text evidence="1">Belongs to the LysR transcriptional regulatory family.</text>
</comment>
<dbReference type="FunFam" id="1.10.10.10:FF:000001">
    <property type="entry name" value="LysR family transcriptional regulator"/>
    <property type="match status" value="1"/>
</dbReference>
<keyword evidence="3" id="KW-0238">DNA-binding</keyword>
<feature type="domain" description="HTH lysR-type" evidence="5">
    <location>
        <begin position="1"/>
        <end position="58"/>
    </location>
</feature>
<proteinExistence type="inferred from homology"/>
<dbReference type="GO" id="GO:0003677">
    <property type="term" value="F:DNA binding"/>
    <property type="evidence" value="ECO:0007669"/>
    <property type="project" value="UniProtKB-KW"/>
</dbReference>
<evidence type="ECO:0000313" key="6">
    <source>
        <dbReference type="EMBL" id="QHC01198.1"/>
    </source>
</evidence>
<dbReference type="InterPro" id="IPR050950">
    <property type="entry name" value="HTH-type_LysR_regulators"/>
</dbReference>
<dbReference type="Proteomes" id="UP000463857">
    <property type="component" value="Chromosome"/>
</dbReference>